<dbReference type="InterPro" id="IPR006162">
    <property type="entry name" value="Ppantetheine_attach_site"/>
</dbReference>
<dbReference type="STRING" id="1081102.A0A167QUH8"/>
<dbReference type="GO" id="GO:0031177">
    <property type="term" value="F:phosphopantetheine binding"/>
    <property type="evidence" value="ECO:0007669"/>
    <property type="project" value="InterPro"/>
</dbReference>
<organism evidence="6 7">
    <name type="scientific">Niveomyces insectorum RCEF 264</name>
    <dbReference type="NCBI Taxonomy" id="1081102"/>
    <lineage>
        <taxon>Eukaryota</taxon>
        <taxon>Fungi</taxon>
        <taxon>Dikarya</taxon>
        <taxon>Ascomycota</taxon>
        <taxon>Pezizomycotina</taxon>
        <taxon>Sordariomycetes</taxon>
        <taxon>Hypocreomycetidae</taxon>
        <taxon>Hypocreales</taxon>
        <taxon>Cordycipitaceae</taxon>
        <taxon>Niveomyces</taxon>
    </lineage>
</organism>
<dbReference type="Gene3D" id="3.40.50.12780">
    <property type="entry name" value="N-terminal domain of ligase-like"/>
    <property type="match status" value="1"/>
</dbReference>
<dbReference type="InterPro" id="IPR020806">
    <property type="entry name" value="PKS_PP-bd"/>
</dbReference>
<dbReference type="Gene3D" id="1.10.1200.10">
    <property type="entry name" value="ACP-like"/>
    <property type="match status" value="1"/>
</dbReference>
<dbReference type="InterPro" id="IPR009081">
    <property type="entry name" value="PP-bd_ACP"/>
</dbReference>
<dbReference type="PANTHER" id="PTHR43439">
    <property type="entry name" value="PHENYLACETATE-COENZYME A LIGASE"/>
    <property type="match status" value="1"/>
</dbReference>
<keyword evidence="3" id="KW-0521">NADP</keyword>
<evidence type="ECO:0000313" key="6">
    <source>
        <dbReference type="EMBL" id="OAA57976.1"/>
    </source>
</evidence>
<keyword evidence="1" id="KW-0596">Phosphopantetheine</keyword>
<dbReference type="InterPro" id="IPR036736">
    <property type="entry name" value="ACP-like_sf"/>
</dbReference>
<evidence type="ECO:0000313" key="7">
    <source>
        <dbReference type="Proteomes" id="UP000076874"/>
    </source>
</evidence>
<accession>A0A167QUH8</accession>
<dbReference type="OrthoDB" id="429813at2759"/>
<dbReference type="SUPFAM" id="SSF56801">
    <property type="entry name" value="Acetyl-CoA synthetase-like"/>
    <property type="match status" value="1"/>
</dbReference>
<gene>
    <name evidence="6" type="ORF">SPI_06861</name>
</gene>
<dbReference type="InterPro" id="IPR013120">
    <property type="entry name" value="FAR_NAD-bd"/>
</dbReference>
<dbReference type="EMBL" id="AZHD01000013">
    <property type="protein sequence ID" value="OAA57976.1"/>
    <property type="molecule type" value="Genomic_DNA"/>
</dbReference>
<dbReference type="InterPro" id="IPR020845">
    <property type="entry name" value="AMP-binding_CS"/>
</dbReference>
<dbReference type="PROSITE" id="PS00455">
    <property type="entry name" value="AMP_BINDING"/>
    <property type="match status" value="1"/>
</dbReference>
<dbReference type="SUPFAM" id="SSF51735">
    <property type="entry name" value="NAD(P)-binding Rossmann-fold domains"/>
    <property type="match status" value="1"/>
</dbReference>
<keyword evidence="2" id="KW-0597">Phosphoprotein</keyword>
<dbReference type="PANTHER" id="PTHR43439:SF2">
    <property type="entry name" value="ENZYME, PUTATIVE (JCVI)-RELATED"/>
    <property type="match status" value="1"/>
</dbReference>
<dbReference type="Gene3D" id="3.40.50.720">
    <property type="entry name" value="NAD(P)-binding Rossmann-like Domain"/>
    <property type="match status" value="1"/>
</dbReference>
<keyword evidence="7" id="KW-1185">Reference proteome</keyword>
<evidence type="ECO:0000256" key="4">
    <source>
        <dbReference type="SAM" id="MobiDB-lite"/>
    </source>
</evidence>
<dbReference type="InterPro" id="IPR000873">
    <property type="entry name" value="AMP-dep_synth/lig_dom"/>
</dbReference>
<feature type="region of interest" description="Disordered" evidence="4">
    <location>
        <begin position="1"/>
        <end position="44"/>
    </location>
</feature>
<evidence type="ECO:0000256" key="1">
    <source>
        <dbReference type="ARBA" id="ARBA00022450"/>
    </source>
</evidence>
<dbReference type="Pfam" id="PF00550">
    <property type="entry name" value="PP-binding"/>
    <property type="match status" value="1"/>
</dbReference>
<dbReference type="InterPro" id="IPR051414">
    <property type="entry name" value="Adenylate-forming_Reductase"/>
</dbReference>
<dbReference type="SUPFAM" id="SSF47336">
    <property type="entry name" value="ACP-like"/>
    <property type="match status" value="1"/>
</dbReference>
<feature type="compositionally biased region" description="Polar residues" evidence="4">
    <location>
        <begin position="28"/>
        <end position="39"/>
    </location>
</feature>
<dbReference type="InterPro" id="IPR036291">
    <property type="entry name" value="NAD(P)-bd_dom_sf"/>
</dbReference>
<feature type="domain" description="Carrier" evidence="5">
    <location>
        <begin position="592"/>
        <end position="675"/>
    </location>
</feature>
<dbReference type="Pfam" id="PF00501">
    <property type="entry name" value="AMP-binding"/>
    <property type="match status" value="1"/>
</dbReference>
<evidence type="ECO:0000259" key="5">
    <source>
        <dbReference type="PROSITE" id="PS50075"/>
    </source>
</evidence>
<dbReference type="AlphaFoldDB" id="A0A167QUH8"/>
<dbReference type="PROSITE" id="PS50075">
    <property type="entry name" value="CARRIER"/>
    <property type="match status" value="1"/>
</dbReference>
<dbReference type="InterPro" id="IPR042099">
    <property type="entry name" value="ANL_N_sf"/>
</dbReference>
<sequence>MAQVTVERAAKPSLAGGPGRLLDMAEPTTGTAQTSSPSGATKAGPIGERLVVHLVDELAQETPERIWATVTRSPSDIEEGFRDITFAQCASAVNATAWAIETQVGGASRSFDVLAYLGVSDVRYAIYLFAAIKTGHQLMIPSVRNSLQQSLAVFEEASCNLLYYTPEMATVVRQLQDARPGLRIFEVPALDSLLSATSKHYPYDKKWADARTDPIIIAHSSGSTGNPKPTTITNGVYSAYDNHRKAEKIPGRLNQSYELLNRLAGERLFNPFPPFHASLFAMSIMPVFYPCIVTTGPPEKPPSGALLNRAMQMLTIRAAWCPPAIIEQLVDQPGGFEQVAKLDWIMYTGGPLAPAVGDRICRVTNVCQLYGSTETGPHLSLVPLPKNWSYFEWHPAYENEMDDMGDGTFEMVVHKDPALDWIRHFSQAYPDIETWRTRDLFIRSPHNPKLWRFVGRRDDVLVLSNGEKFNPVDMEGVVTGHPLVRGALIVGTARFQASLVIEPMEPLTVSEQAFVDQLWPTIEKANSVGPAHGRIFRSKVVVAGPDKPFIRAGKGTVIRARNTKLFEDEVDALYRDDSGGTAASSTVMISEDASLDVVTNFVRTCVRDLLPSTVPLSDTDDFFALGLDSLQTLELIKLLRRSIATQAKRNDIVSTRSVYAHPTIETLSRYLHGAISGQAIYDGNKTNNNSFSSITRVQAMAHLIDKYTSDLPSKHTRSGSSLCVAVTGTTGSLGTHILEALVNDDTVRKIYCLNRSPDAQARQERGFSQLGKQGLLASAKAAYLQTNFNEPRFGLAEDAYSDLCANVDVVIHNAWKVDFNHQLGSFEHTHIRGVRRLVDFALSSPRQPHIFYVSSLSSVGNWPAIYGTAQPVPETYADRLDLALPMGYGESKLVAEQIVRAAVAQTGVHATILRVGQIAGPLARDGGQWNPTEWLPSLIRSAKTLGCIPDAMNTIDWIPVDTLAHIVRDLVHSDYAGGRSEIYNLANPNAANWADLVRVVQAHWWPAETKPVPFAAWLDALQTSAKELDPASLPAIKIVDFYKELAAEAALPAKDRIAYKTDKGRANSATMAGLGAVDGKAMETWLQQWKL</sequence>
<protein>
    <submittedName>
        <fullName evidence="6">Male sterility, NAD-binding protein</fullName>
    </submittedName>
</protein>
<evidence type="ECO:0000256" key="3">
    <source>
        <dbReference type="ARBA" id="ARBA00022857"/>
    </source>
</evidence>
<dbReference type="PROSITE" id="PS00012">
    <property type="entry name" value="PHOSPHOPANTETHEINE"/>
    <property type="match status" value="1"/>
</dbReference>
<dbReference type="SMART" id="SM00823">
    <property type="entry name" value="PKS_PP"/>
    <property type="match status" value="1"/>
</dbReference>
<dbReference type="Proteomes" id="UP000076874">
    <property type="component" value="Unassembled WGS sequence"/>
</dbReference>
<dbReference type="Pfam" id="PF07993">
    <property type="entry name" value="NAD_binding_4"/>
    <property type="match status" value="1"/>
</dbReference>
<evidence type="ECO:0000256" key="2">
    <source>
        <dbReference type="ARBA" id="ARBA00022553"/>
    </source>
</evidence>
<dbReference type="Pfam" id="PF23562">
    <property type="entry name" value="AMP-binding_C_3"/>
    <property type="match status" value="1"/>
</dbReference>
<proteinExistence type="predicted"/>
<name>A0A167QUH8_9HYPO</name>
<reference evidence="6 7" key="1">
    <citation type="journal article" date="2016" name="Genome Biol. Evol.">
        <title>Divergent and convergent evolution of fungal pathogenicity.</title>
        <authorList>
            <person name="Shang Y."/>
            <person name="Xiao G."/>
            <person name="Zheng P."/>
            <person name="Cen K."/>
            <person name="Zhan S."/>
            <person name="Wang C."/>
        </authorList>
    </citation>
    <scope>NUCLEOTIDE SEQUENCE [LARGE SCALE GENOMIC DNA]</scope>
    <source>
        <strain evidence="6 7">RCEF 264</strain>
    </source>
</reference>
<comment type="caution">
    <text evidence="6">The sequence shown here is derived from an EMBL/GenBank/DDBJ whole genome shotgun (WGS) entry which is preliminary data.</text>
</comment>